<accession>A0A1V0SH80</accession>
<feature type="transmembrane region" description="Helical" evidence="1">
    <location>
        <begin position="137"/>
        <end position="154"/>
    </location>
</feature>
<feature type="transmembrane region" description="Helical" evidence="1">
    <location>
        <begin position="9"/>
        <end position="27"/>
    </location>
</feature>
<gene>
    <name evidence="2" type="ORF">Hokovirus_4_49</name>
</gene>
<reference evidence="2" key="1">
    <citation type="journal article" date="2017" name="Science">
        <title>Giant viruses with an expanded complement of translation system components.</title>
        <authorList>
            <person name="Schulz F."/>
            <person name="Yutin N."/>
            <person name="Ivanova N.N."/>
            <person name="Ortega D.R."/>
            <person name="Lee T.K."/>
            <person name="Vierheilig J."/>
            <person name="Daims H."/>
            <person name="Horn M."/>
            <person name="Wagner M."/>
            <person name="Jensen G.J."/>
            <person name="Kyrpides N.C."/>
            <person name="Koonin E.V."/>
            <person name="Woyke T."/>
        </authorList>
    </citation>
    <scope>NUCLEOTIDE SEQUENCE</scope>
    <source>
        <strain evidence="2">HKV1</strain>
    </source>
</reference>
<keyword evidence="1" id="KW-0472">Membrane</keyword>
<keyword evidence="1" id="KW-1133">Transmembrane helix</keyword>
<name>A0A1V0SH80_9VIRU</name>
<keyword evidence="1" id="KW-0812">Transmembrane</keyword>
<proteinExistence type="predicted"/>
<organism evidence="2">
    <name type="scientific">Hokovirus HKV1</name>
    <dbReference type="NCBI Taxonomy" id="1977638"/>
    <lineage>
        <taxon>Viruses</taxon>
        <taxon>Varidnaviria</taxon>
        <taxon>Bamfordvirae</taxon>
        <taxon>Nucleocytoviricota</taxon>
        <taxon>Megaviricetes</taxon>
        <taxon>Imitervirales</taxon>
        <taxon>Mimiviridae</taxon>
        <taxon>Klosneuvirinae</taxon>
        <taxon>Hokovirus</taxon>
    </lineage>
</organism>
<feature type="transmembrane region" description="Helical" evidence="1">
    <location>
        <begin position="112"/>
        <end position="130"/>
    </location>
</feature>
<sequence>MLNIKKSQIYIILYIILTLITSFYVNYITKLDNEKIFITKINDTCPNGFLYIKYKNYTNYDNKTSDEKKNNKLEFYKIINNYCVHKNYENKVSNIKFCLNYTSNEKKIADNYNTFYMYYLIFFCLAYYYNKIRIYRNLLYFFIPLLFLMTSFNIEEYYLYSLCYQYNILKISSLLISVCITFSYQIYYLARYII</sequence>
<dbReference type="EMBL" id="KY684106">
    <property type="protein sequence ID" value="ARF11075.1"/>
    <property type="molecule type" value="Genomic_DNA"/>
</dbReference>
<protein>
    <submittedName>
        <fullName evidence="2">Uncharacterized protein</fullName>
    </submittedName>
</protein>
<evidence type="ECO:0000256" key="1">
    <source>
        <dbReference type="SAM" id="Phobius"/>
    </source>
</evidence>
<evidence type="ECO:0000313" key="2">
    <source>
        <dbReference type="EMBL" id="ARF11075.1"/>
    </source>
</evidence>
<feature type="transmembrane region" description="Helical" evidence="1">
    <location>
        <begin position="166"/>
        <end position="190"/>
    </location>
</feature>